<proteinExistence type="predicted"/>
<reference evidence="8" key="1">
    <citation type="submission" date="2025-08" db="UniProtKB">
        <authorList>
            <consortium name="RefSeq"/>
        </authorList>
    </citation>
    <scope>IDENTIFICATION</scope>
    <source>
        <tissue evidence="8">Gonads</tissue>
    </source>
</reference>
<comment type="subcellular location">
    <subcellularLocation>
        <location evidence="1">Membrane</location>
        <topology evidence="1">Multi-pass membrane protein</topology>
    </subcellularLocation>
</comment>
<dbReference type="GO" id="GO:0015179">
    <property type="term" value="F:L-amino acid transmembrane transporter activity"/>
    <property type="evidence" value="ECO:0007669"/>
    <property type="project" value="TreeGrafter"/>
</dbReference>
<dbReference type="InParanoid" id="A0A1S3IC85"/>
<feature type="transmembrane region" description="Helical" evidence="5">
    <location>
        <begin position="226"/>
        <end position="250"/>
    </location>
</feature>
<evidence type="ECO:0000259" key="6">
    <source>
        <dbReference type="Pfam" id="PF01490"/>
    </source>
</evidence>
<dbReference type="GO" id="GO:0005774">
    <property type="term" value="C:vacuolar membrane"/>
    <property type="evidence" value="ECO:0007669"/>
    <property type="project" value="TreeGrafter"/>
</dbReference>
<keyword evidence="2 5" id="KW-0812">Transmembrane</keyword>
<feature type="transmembrane region" description="Helical" evidence="5">
    <location>
        <begin position="382"/>
        <end position="405"/>
    </location>
</feature>
<name>A0A1S3IC85_LINAN</name>
<dbReference type="STRING" id="7574.A0A1S3IC85"/>
<dbReference type="Pfam" id="PF01490">
    <property type="entry name" value="Aa_trans"/>
    <property type="match status" value="1"/>
</dbReference>
<dbReference type="FunCoup" id="A0A1S3IC85">
    <property type="interactions" value="186"/>
</dbReference>
<dbReference type="PANTHER" id="PTHR22950">
    <property type="entry name" value="AMINO ACID TRANSPORTER"/>
    <property type="match status" value="1"/>
</dbReference>
<evidence type="ECO:0000256" key="3">
    <source>
        <dbReference type="ARBA" id="ARBA00022989"/>
    </source>
</evidence>
<feature type="transmembrane region" description="Helical" evidence="5">
    <location>
        <begin position="338"/>
        <end position="361"/>
    </location>
</feature>
<feature type="transmembrane region" description="Helical" evidence="5">
    <location>
        <begin position="152"/>
        <end position="176"/>
    </location>
</feature>
<gene>
    <name evidence="8" type="primary">LOC106162895</name>
</gene>
<protein>
    <submittedName>
        <fullName evidence="8">Proton-coupled amino acid transporter 4-like</fullName>
    </submittedName>
</protein>
<evidence type="ECO:0000313" key="7">
    <source>
        <dbReference type="Proteomes" id="UP000085678"/>
    </source>
</evidence>
<dbReference type="InterPro" id="IPR013057">
    <property type="entry name" value="AA_transpt_TM"/>
</dbReference>
<evidence type="ECO:0000256" key="2">
    <source>
        <dbReference type="ARBA" id="ARBA00022692"/>
    </source>
</evidence>
<feature type="transmembrane region" description="Helical" evidence="5">
    <location>
        <begin position="128"/>
        <end position="147"/>
    </location>
</feature>
<feature type="transmembrane region" description="Helical" evidence="5">
    <location>
        <begin position="196"/>
        <end position="214"/>
    </location>
</feature>
<feature type="domain" description="Amino acid transporter transmembrane" evidence="6">
    <location>
        <begin position="3"/>
        <end position="400"/>
    </location>
</feature>
<evidence type="ECO:0000256" key="5">
    <source>
        <dbReference type="SAM" id="Phobius"/>
    </source>
</evidence>
<dbReference type="KEGG" id="lak:106162895"/>
<keyword evidence="4 5" id="KW-0472">Membrane</keyword>
<keyword evidence="3 5" id="KW-1133">Transmembrane helix</keyword>
<feature type="transmembrane region" description="Helical" evidence="5">
    <location>
        <begin position="270"/>
        <end position="302"/>
    </location>
</feature>
<organism evidence="7 8">
    <name type="scientific">Lingula anatina</name>
    <name type="common">Brachiopod</name>
    <name type="synonym">Lingula unguis</name>
    <dbReference type="NCBI Taxonomy" id="7574"/>
    <lineage>
        <taxon>Eukaryota</taxon>
        <taxon>Metazoa</taxon>
        <taxon>Spiralia</taxon>
        <taxon>Lophotrochozoa</taxon>
        <taxon>Brachiopoda</taxon>
        <taxon>Linguliformea</taxon>
        <taxon>Lingulata</taxon>
        <taxon>Lingulida</taxon>
        <taxon>Linguloidea</taxon>
        <taxon>Lingulidae</taxon>
        <taxon>Lingula</taxon>
    </lineage>
</organism>
<feature type="transmembrane region" description="Helical" evidence="5">
    <location>
        <begin position="28"/>
        <end position="52"/>
    </location>
</feature>
<feature type="transmembrane region" description="Helical" evidence="5">
    <location>
        <begin position="314"/>
        <end position="332"/>
    </location>
</feature>
<dbReference type="Proteomes" id="UP000085678">
    <property type="component" value="Unplaced"/>
</dbReference>
<dbReference type="AlphaFoldDB" id="A0A1S3IC85"/>
<evidence type="ECO:0000256" key="1">
    <source>
        <dbReference type="ARBA" id="ARBA00004141"/>
    </source>
</evidence>
<sequence>MASLMNLLKGNIGTGILSIPLAIKHAGLLVGMVGMIVLGIISVHCMHLLLICSREFGDRTHRRHLEYNDVIELAFEDGPKIFQKFSNAARFAVNLFIIVTQLGFCCVYIVFIAANIKQVVDVYINPSFPLRIYELFVCILLVLVVFIKHLKWLAYCALFANLLTVAGLLIILQYTFRSLQPVSTFPLFSDMESLPLFFGTAMYSFEGISLVLPIKNKMKEPDAFSGWAGVLNLGMVIVIVLFLAIGFYGYLCFGDNVAGSITLNLPTNDWLYLSVKLMFCLALVITYGLQFYVPVLIIWPFFKNRIRGNGYCEWFAESLFRIFLVLFTLAMAELIPHLGLFISLVGALSSSALALIFPPIIHTLTFWPDNLGVCKWHFIKNVLIFLLGILGFGIGSYVSLSQIVYCFTYPKAATCEGT</sequence>
<dbReference type="PANTHER" id="PTHR22950:SF349">
    <property type="entry name" value="AMINO ACID TRANSPORTER TRANSMEMBRANE DOMAIN-CONTAINING PROTEIN"/>
    <property type="match status" value="1"/>
</dbReference>
<accession>A0A1S3IC85</accession>
<keyword evidence="7" id="KW-1185">Reference proteome</keyword>
<dbReference type="OrthoDB" id="1684102at2759"/>
<dbReference type="RefSeq" id="XP_013395783.2">
    <property type="nucleotide sequence ID" value="XM_013540329.2"/>
</dbReference>
<feature type="transmembrane region" description="Helical" evidence="5">
    <location>
        <begin position="91"/>
        <end position="116"/>
    </location>
</feature>
<evidence type="ECO:0000256" key="4">
    <source>
        <dbReference type="ARBA" id="ARBA00023136"/>
    </source>
</evidence>
<dbReference type="GeneID" id="106162895"/>
<evidence type="ECO:0000313" key="8">
    <source>
        <dbReference type="RefSeq" id="XP_013395783.2"/>
    </source>
</evidence>